<feature type="domain" description="C2H2-type" evidence="1">
    <location>
        <begin position="7"/>
        <end position="29"/>
    </location>
</feature>
<name>A0ABP1S4D4_9HEXA</name>
<dbReference type="Gene3D" id="1.10.1410.10">
    <property type="match status" value="1"/>
</dbReference>
<sequence length="593" mass="67691">MCWIAQCTVCKGTFNTRKEWLTHLLEHNHQSKARKEIYEWGVRERECALVAFSSSHVASLELLQFFLMKGNTIVTDFVWFDTLGRVGFIQLESPCKVDEVLSSCEGSEIRIQNQFVAIKKAGECLSLEWLSLLPSPSSAANDFLENSNNNKPQKGRSATATVVNASIHKASGSGKPTSQVKTAKRNRILSDSDGFQAQARAGPEPPQSLSTQYDLICQEIEITDEDYKTADTFLHKVYTHVVKTFPSCQIVWFRNYYLKLKSTSSSEDLTFFIDQKGLYGKHEADTVASSYGFPAISKEKLDQLIFNIPNLKISSVLTQGNGNQGGRQFICRSNNLKFTLVSIPFVMLPEIQACRLVDYFCLFDPRVKPLLTVIRYWAKTNEIRLDNPNETSCKRAQEPAVLDWMVMFFLTHKMKMLPTPREITEGSHPKLRYFTVNIGITTDPSVARINWKRYKKPNREQHVLNVFNLTNKFFKFYSKDLGLDKGKRVALNTMDGEVIRMDNFGKPLDLPSKLAVSERKLGREEILEGKFESDSLHLLHPLYLRHGFSFCNDNFMSRVLPSMRTTREQLEQALELRKGGQELDIKSVLKINE</sequence>
<evidence type="ECO:0000313" key="2">
    <source>
        <dbReference type="EMBL" id="CAL8143364.1"/>
    </source>
</evidence>
<reference evidence="2 3" key="1">
    <citation type="submission" date="2024-08" db="EMBL/GenBank/DDBJ databases">
        <authorList>
            <person name="Cucini C."/>
            <person name="Frati F."/>
        </authorList>
    </citation>
    <scope>NUCLEOTIDE SEQUENCE [LARGE SCALE GENOMIC DNA]</scope>
</reference>
<dbReference type="Proteomes" id="UP001642540">
    <property type="component" value="Unassembled WGS sequence"/>
</dbReference>
<dbReference type="PROSITE" id="PS00028">
    <property type="entry name" value="ZINC_FINGER_C2H2_1"/>
    <property type="match status" value="1"/>
</dbReference>
<organism evidence="2 3">
    <name type="scientific">Orchesella dallaii</name>
    <dbReference type="NCBI Taxonomy" id="48710"/>
    <lineage>
        <taxon>Eukaryota</taxon>
        <taxon>Metazoa</taxon>
        <taxon>Ecdysozoa</taxon>
        <taxon>Arthropoda</taxon>
        <taxon>Hexapoda</taxon>
        <taxon>Collembola</taxon>
        <taxon>Entomobryomorpha</taxon>
        <taxon>Entomobryoidea</taxon>
        <taxon>Orchesellidae</taxon>
        <taxon>Orchesellinae</taxon>
        <taxon>Orchesella</taxon>
    </lineage>
</organism>
<keyword evidence="3" id="KW-1185">Reference proteome</keyword>
<gene>
    <name evidence="2" type="ORF">ODALV1_LOCUS29500</name>
</gene>
<dbReference type="EMBL" id="CAXLJM020000154">
    <property type="protein sequence ID" value="CAL8143364.1"/>
    <property type="molecule type" value="Genomic_DNA"/>
</dbReference>
<evidence type="ECO:0000313" key="3">
    <source>
        <dbReference type="Proteomes" id="UP001642540"/>
    </source>
</evidence>
<protein>
    <recommendedName>
        <fullName evidence="1">C2H2-type domain-containing protein</fullName>
    </recommendedName>
</protein>
<dbReference type="InterPro" id="IPR013087">
    <property type="entry name" value="Znf_C2H2_type"/>
</dbReference>
<proteinExistence type="predicted"/>
<accession>A0ABP1S4D4</accession>
<comment type="caution">
    <text evidence="2">The sequence shown here is derived from an EMBL/GenBank/DDBJ whole genome shotgun (WGS) entry which is preliminary data.</text>
</comment>
<evidence type="ECO:0000259" key="1">
    <source>
        <dbReference type="PROSITE" id="PS00028"/>
    </source>
</evidence>